<feature type="signal peptide" evidence="1">
    <location>
        <begin position="1"/>
        <end position="27"/>
    </location>
</feature>
<sequence length="56" mass="5714">MTLIVCKRALAAALFVAVALTPIAVPAFGSAPAKAEKAAWGLINRVDSPSTTTTMV</sequence>
<name>A0A7W9KNF1_9PSEU</name>
<organism evidence="2 3">
    <name type="scientific">Kutzneria kofuensis</name>
    <dbReference type="NCBI Taxonomy" id="103725"/>
    <lineage>
        <taxon>Bacteria</taxon>
        <taxon>Bacillati</taxon>
        <taxon>Actinomycetota</taxon>
        <taxon>Actinomycetes</taxon>
        <taxon>Pseudonocardiales</taxon>
        <taxon>Pseudonocardiaceae</taxon>
        <taxon>Kutzneria</taxon>
    </lineage>
</organism>
<keyword evidence="3" id="KW-1185">Reference proteome</keyword>
<comment type="caution">
    <text evidence="2">The sequence shown here is derived from an EMBL/GenBank/DDBJ whole genome shotgun (WGS) entry which is preliminary data.</text>
</comment>
<gene>
    <name evidence="2" type="ORF">BJ998_006871</name>
</gene>
<proteinExistence type="predicted"/>
<accession>A0A7W9KNF1</accession>
<feature type="chain" id="PRO_5039412994" evidence="1">
    <location>
        <begin position="28"/>
        <end position="56"/>
    </location>
</feature>
<evidence type="ECO:0000313" key="3">
    <source>
        <dbReference type="Proteomes" id="UP000585638"/>
    </source>
</evidence>
<dbReference type="AlphaFoldDB" id="A0A7W9KNF1"/>
<protein>
    <submittedName>
        <fullName evidence="2">Uncharacterized protein</fullName>
    </submittedName>
</protein>
<dbReference type="EMBL" id="JACHIR010000001">
    <property type="protein sequence ID" value="MBB5895675.1"/>
    <property type="molecule type" value="Genomic_DNA"/>
</dbReference>
<reference evidence="2 3" key="1">
    <citation type="submission" date="2020-08" db="EMBL/GenBank/DDBJ databases">
        <title>Sequencing the genomes of 1000 actinobacteria strains.</title>
        <authorList>
            <person name="Klenk H.-P."/>
        </authorList>
    </citation>
    <scope>NUCLEOTIDE SEQUENCE [LARGE SCALE GENOMIC DNA]</scope>
    <source>
        <strain evidence="2 3">DSM 43851</strain>
    </source>
</reference>
<dbReference type="Proteomes" id="UP000585638">
    <property type="component" value="Unassembled WGS sequence"/>
</dbReference>
<dbReference type="RefSeq" id="WP_184867438.1">
    <property type="nucleotide sequence ID" value="NZ_BAAAWY010000098.1"/>
</dbReference>
<evidence type="ECO:0000313" key="2">
    <source>
        <dbReference type="EMBL" id="MBB5895675.1"/>
    </source>
</evidence>
<keyword evidence="1" id="KW-0732">Signal</keyword>
<evidence type="ECO:0000256" key="1">
    <source>
        <dbReference type="SAM" id="SignalP"/>
    </source>
</evidence>